<keyword evidence="3" id="KW-1185">Reference proteome</keyword>
<proteinExistence type="predicted"/>
<dbReference type="Proteomes" id="UP000252582">
    <property type="component" value="Unassembled WGS sequence"/>
</dbReference>
<keyword evidence="1" id="KW-1133">Transmembrane helix</keyword>
<name>A0A6I7HSU7_9HYPH</name>
<dbReference type="AlphaFoldDB" id="A0A6I7HSU7"/>
<protein>
    <submittedName>
        <fullName evidence="2">Uncharacterized protein</fullName>
    </submittedName>
</protein>
<comment type="caution">
    <text evidence="2">The sequence shown here is derived from an EMBL/GenBank/DDBJ whole genome shotgun (WGS) entry which is preliminary data.</text>
</comment>
<keyword evidence="1" id="KW-0472">Membrane</keyword>
<evidence type="ECO:0000313" key="2">
    <source>
        <dbReference type="EMBL" id="RCW28298.1"/>
    </source>
</evidence>
<organism evidence="2 3">
    <name type="scientific">Ciceribacter lividus</name>
    <dbReference type="NCBI Taxonomy" id="1197950"/>
    <lineage>
        <taxon>Bacteria</taxon>
        <taxon>Pseudomonadati</taxon>
        <taxon>Pseudomonadota</taxon>
        <taxon>Alphaproteobacteria</taxon>
        <taxon>Hyphomicrobiales</taxon>
        <taxon>Rhizobiaceae</taxon>
        <taxon>Ciceribacter</taxon>
    </lineage>
</organism>
<evidence type="ECO:0000313" key="3">
    <source>
        <dbReference type="Proteomes" id="UP000252582"/>
    </source>
</evidence>
<gene>
    <name evidence="2" type="ORF">DFR48_101309</name>
</gene>
<evidence type="ECO:0000256" key="1">
    <source>
        <dbReference type="SAM" id="Phobius"/>
    </source>
</evidence>
<accession>A0A6I7HSU7</accession>
<sequence>MAYDWSGVRTQRIRRLKLAAITVVGLFIISAPVLAFS</sequence>
<keyword evidence="1" id="KW-0812">Transmembrane</keyword>
<dbReference type="EMBL" id="QPIX01000001">
    <property type="protein sequence ID" value="RCW28298.1"/>
    <property type="molecule type" value="Genomic_DNA"/>
</dbReference>
<reference evidence="2 3" key="1">
    <citation type="submission" date="2018-07" db="EMBL/GenBank/DDBJ databases">
        <title>Genomic Encyclopedia of Type Strains, Phase IV (KMG-IV): sequencing the most valuable type-strain genomes for metagenomic binning, comparative biology and taxonomic classification.</title>
        <authorList>
            <person name="Goeker M."/>
        </authorList>
    </citation>
    <scope>NUCLEOTIDE SEQUENCE [LARGE SCALE GENOMIC DNA]</scope>
    <source>
        <strain evidence="2 3">DSM 25528</strain>
    </source>
</reference>
<feature type="transmembrane region" description="Helical" evidence="1">
    <location>
        <begin position="18"/>
        <end position="36"/>
    </location>
</feature>